<evidence type="ECO:0000313" key="8">
    <source>
        <dbReference type="EMBL" id="MCP2334078.1"/>
    </source>
</evidence>
<name>A0ABT1JPL4_ACTCY</name>
<feature type="transmembrane region" description="Helical" evidence="7">
    <location>
        <begin position="38"/>
        <end position="54"/>
    </location>
</feature>
<organism evidence="8 9">
    <name type="scientific">Actinoalloteichus caeruleus DSM 43889</name>
    <dbReference type="NCBI Taxonomy" id="1120930"/>
    <lineage>
        <taxon>Bacteria</taxon>
        <taxon>Bacillati</taxon>
        <taxon>Actinomycetota</taxon>
        <taxon>Actinomycetes</taxon>
        <taxon>Pseudonocardiales</taxon>
        <taxon>Pseudonocardiaceae</taxon>
        <taxon>Actinoalloteichus</taxon>
        <taxon>Actinoalloteichus cyanogriseus</taxon>
    </lineage>
</organism>
<dbReference type="RefSeq" id="WP_035291908.1">
    <property type="nucleotide sequence ID" value="NZ_AUBJ02000001.1"/>
</dbReference>
<feature type="transmembrane region" description="Helical" evidence="7">
    <location>
        <begin position="314"/>
        <end position="333"/>
    </location>
</feature>
<gene>
    <name evidence="8" type="ORF">G443_004348</name>
</gene>
<proteinExistence type="predicted"/>
<feature type="transmembrane region" description="Helical" evidence="7">
    <location>
        <begin position="91"/>
        <end position="109"/>
    </location>
</feature>
<evidence type="ECO:0000256" key="7">
    <source>
        <dbReference type="SAM" id="Phobius"/>
    </source>
</evidence>
<keyword evidence="2" id="KW-1003">Cell membrane</keyword>
<evidence type="ECO:0000256" key="4">
    <source>
        <dbReference type="ARBA" id="ARBA00022989"/>
    </source>
</evidence>
<reference evidence="8 9" key="1">
    <citation type="submission" date="2013-07" db="EMBL/GenBank/DDBJ databases">
        <authorList>
            <consortium name="DOE Joint Genome Institute"/>
            <person name="Reeve W."/>
            <person name="Huntemann M."/>
            <person name="Han J."/>
            <person name="Chen A."/>
            <person name="Kyrpides N."/>
            <person name="Mavromatis K."/>
            <person name="Markowitz V."/>
            <person name="Palaniappan K."/>
            <person name="Ivanova N."/>
            <person name="Schaumberg A."/>
            <person name="Pati A."/>
            <person name="Liolios K."/>
            <person name="Nordberg H.P."/>
            <person name="Cantor M.N."/>
            <person name="Hua S.X."/>
            <person name="Woyke T."/>
        </authorList>
    </citation>
    <scope>NUCLEOTIDE SEQUENCE [LARGE SCALE GENOMIC DNA]</scope>
    <source>
        <strain evidence="8 9">DSM 43889</strain>
    </source>
</reference>
<evidence type="ECO:0000256" key="6">
    <source>
        <dbReference type="SAM" id="MobiDB-lite"/>
    </source>
</evidence>
<keyword evidence="4 7" id="KW-1133">Transmembrane helix</keyword>
<reference evidence="8 9" key="2">
    <citation type="submission" date="2022-06" db="EMBL/GenBank/DDBJ databases">
        <title>Genomic Encyclopedia of Type Strains, Phase I: the one thousand microbial genomes (KMG-I) project.</title>
        <authorList>
            <person name="Kyrpides N."/>
        </authorList>
    </citation>
    <scope>NUCLEOTIDE SEQUENCE [LARGE SCALE GENOMIC DNA]</scope>
    <source>
        <strain evidence="8 9">DSM 43889</strain>
    </source>
</reference>
<feature type="transmembrane region" description="Helical" evidence="7">
    <location>
        <begin position="290"/>
        <end position="308"/>
    </location>
</feature>
<keyword evidence="9" id="KW-1185">Reference proteome</keyword>
<dbReference type="Proteomes" id="UP000791080">
    <property type="component" value="Unassembled WGS sequence"/>
</dbReference>
<feature type="transmembrane region" description="Helical" evidence="7">
    <location>
        <begin position="66"/>
        <end position="84"/>
    </location>
</feature>
<evidence type="ECO:0000256" key="5">
    <source>
        <dbReference type="ARBA" id="ARBA00023136"/>
    </source>
</evidence>
<feature type="transmembrane region" description="Helical" evidence="7">
    <location>
        <begin position="264"/>
        <end position="283"/>
    </location>
</feature>
<evidence type="ECO:0000256" key="1">
    <source>
        <dbReference type="ARBA" id="ARBA00004651"/>
    </source>
</evidence>
<feature type="transmembrane region" description="Helical" evidence="7">
    <location>
        <begin position="183"/>
        <end position="204"/>
    </location>
</feature>
<dbReference type="EMBL" id="AUBJ02000001">
    <property type="protein sequence ID" value="MCP2334078.1"/>
    <property type="molecule type" value="Genomic_DNA"/>
</dbReference>
<dbReference type="PANTHER" id="PTHR32196">
    <property type="entry name" value="ABC TRANSPORTER PERMEASE PROTEIN YPHD-RELATED-RELATED"/>
    <property type="match status" value="1"/>
</dbReference>
<feature type="transmembrane region" description="Helical" evidence="7">
    <location>
        <begin position="115"/>
        <end position="138"/>
    </location>
</feature>
<comment type="caution">
    <text evidence="8">The sequence shown here is derived from an EMBL/GenBank/DDBJ whole genome shotgun (WGS) entry which is preliminary data.</text>
</comment>
<dbReference type="InterPro" id="IPR001851">
    <property type="entry name" value="ABC_transp_permease"/>
</dbReference>
<dbReference type="Pfam" id="PF02653">
    <property type="entry name" value="BPD_transp_2"/>
    <property type="match status" value="1"/>
</dbReference>
<comment type="subcellular location">
    <subcellularLocation>
        <location evidence="1">Cell membrane</location>
        <topology evidence="1">Multi-pass membrane protein</topology>
    </subcellularLocation>
</comment>
<accession>A0ABT1JPL4</accession>
<evidence type="ECO:0000256" key="2">
    <source>
        <dbReference type="ARBA" id="ARBA00022475"/>
    </source>
</evidence>
<keyword evidence="3 7" id="KW-0812">Transmembrane</keyword>
<feature type="transmembrane region" description="Helical" evidence="7">
    <location>
        <begin position="235"/>
        <end position="258"/>
    </location>
</feature>
<protein>
    <submittedName>
        <fullName evidence="8">Ribose transport system permease protein</fullName>
    </submittedName>
</protein>
<evidence type="ECO:0000313" key="9">
    <source>
        <dbReference type="Proteomes" id="UP000791080"/>
    </source>
</evidence>
<evidence type="ECO:0000256" key="3">
    <source>
        <dbReference type="ARBA" id="ARBA00022692"/>
    </source>
</evidence>
<keyword evidence="5 7" id="KW-0472">Membrane</keyword>
<feature type="region of interest" description="Disordered" evidence="6">
    <location>
        <begin position="1"/>
        <end position="29"/>
    </location>
</feature>
<feature type="transmembrane region" description="Helical" evidence="7">
    <location>
        <begin position="145"/>
        <end position="163"/>
    </location>
</feature>
<dbReference type="CDD" id="cd06579">
    <property type="entry name" value="TM_PBP1_transp_AraH_like"/>
    <property type="match status" value="1"/>
</dbReference>
<sequence>MSTTTTPTADPDRTGSSGASTRRTDSPWLRPFRGRESGLLLVVLGILAFLAIRTDTFVTVDNLLVVARQAALVAIIAVGMTFVIATGGIDLSVGSVVALTSVATGFWVISADLPYIVAIPLSLATGLACGLLNGALIVLTKVPPFIITLGMLGIARGVALGLTSGSTQTGFAPPFLGIGQGSWLGLPVPVWVALVVAVVAHLVLTRTTIGRHVYFTGSNEPAAVLSGIRVQRVKMFVYVVAGSLAALSSLLETARLSVAQPSTGVGYELTAIGAVVIGGASLFGGRGTVLGAVLGAVLLSLITNGLIALQVSAYWQQAIQGAVIILAVALNEWRGRRAVAAGRAGDT</sequence>